<dbReference type="RefSeq" id="XP_042997311.1">
    <property type="nucleotide sequence ID" value="XM_043141377.1"/>
</dbReference>
<evidence type="ECO:0000313" key="2">
    <source>
        <dbReference type="Proteomes" id="UP000027002"/>
    </source>
</evidence>
<name>A0A8E5MGK8_USTVR</name>
<gene>
    <name evidence="1" type="ORF">UV8b_03879</name>
</gene>
<dbReference type="EMBL" id="CP072755">
    <property type="protein sequence ID" value="QUC19638.1"/>
    <property type="molecule type" value="Genomic_DNA"/>
</dbReference>
<keyword evidence="2" id="KW-1185">Reference proteome</keyword>
<dbReference type="AlphaFoldDB" id="A0A8E5MGK8"/>
<dbReference type="KEGG" id="uvi:66064657"/>
<dbReference type="GeneID" id="66064657"/>
<protein>
    <submittedName>
        <fullName evidence="1">Uncharacterized protein</fullName>
    </submittedName>
</protein>
<dbReference type="Proteomes" id="UP000027002">
    <property type="component" value="Chromosome 3"/>
</dbReference>
<sequence length="137" mass="14906">MDGAYVCIAHRKLVESLTRKMTLKTSLEIRTSPLNGNGNSNTTDDLMDALAPPCTGQTCKPLGLNKSVKQSDRVLSRRNSLASPANAFPACMCFLSGQHVKLGRQAGLCSQFAQLCHVIKVVRLRHPAHAFVELPFS</sequence>
<proteinExistence type="predicted"/>
<accession>A0A8E5MGK8</accession>
<evidence type="ECO:0000313" key="1">
    <source>
        <dbReference type="EMBL" id="QUC19638.1"/>
    </source>
</evidence>
<reference evidence="1" key="1">
    <citation type="submission" date="2020-03" db="EMBL/GenBank/DDBJ databases">
        <title>A mixture of massive structural variations and highly conserved coding sequences in Ustilaginoidea virens genome.</title>
        <authorList>
            <person name="Zhang K."/>
            <person name="Zhao Z."/>
            <person name="Zhang Z."/>
            <person name="Li Y."/>
            <person name="Hsiang T."/>
            <person name="Sun W."/>
        </authorList>
    </citation>
    <scope>NUCLEOTIDE SEQUENCE</scope>
    <source>
        <strain evidence="1">UV-8b</strain>
    </source>
</reference>
<organism evidence="1 2">
    <name type="scientific">Ustilaginoidea virens</name>
    <name type="common">Rice false smut fungus</name>
    <name type="synonym">Villosiclava virens</name>
    <dbReference type="NCBI Taxonomy" id="1159556"/>
    <lineage>
        <taxon>Eukaryota</taxon>
        <taxon>Fungi</taxon>
        <taxon>Dikarya</taxon>
        <taxon>Ascomycota</taxon>
        <taxon>Pezizomycotina</taxon>
        <taxon>Sordariomycetes</taxon>
        <taxon>Hypocreomycetidae</taxon>
        <taxon>Hypocreales</taxon>
        <taxon>Clavicipitaceae</taxon>
        <taxon>Ustilaginoidea</taxon>
    </lineage>
</organism>